<dbReference type="OMA" id="HHMIMTR"/>
<dbReference type="EC" id="3.6.1.74" evidence="8"/>
<gene>
    <name evidence="10" type="ORF">BCR43DRAFT_439678</name>
</gene>
<organism evidence="10 11">
    <name type="scientific">Syncephalastrum racemosum</name>
    <name type="common">Filamentous fungus</name>
    <dbReference type="NCBI Taxonomy" id="13706"/>
    <lineage>
        <taxon>Eukaryota</taxon>
        <taxon>Fungi</taxon>
        <taxon>Fungi incertae sedis</taxon>
        <taxon>Mucoromycota</taxon>
        <taxon>Mucoromycotina</taxon>
        <taxon>Mucoromycetes</taxon>
        <taxon>Mucorales</taxon>
        <taxon>Syncephalastraceae</taxon>
        <taxon>Syncephalastrum</taxon>
    </lineage>
</organism>
<dbReference type="Proteomes" id="UP000242180">
    <property type="component" value="Unassembled WGS sequence"/>
</dbReference>
<dbReference type="InterPro" id="IPR040343">
    <property type="entry name" value="Cet1/Ctl1"/>
</dbReference>
<evidence type="ECO:0000256" key="6">
    <source>
        <dbReference type="ARBA" id="ARBA00023242"/>
    </source>
</evidence>
<dbReference type="CDD" id="cd07470">
    <property type="entry name" value="CYTH-like_mRNA_RTPase"/>
    <property type="match status" value="1"/>
</dbReference>
<dbReference type="GO" id="GO:0031533">
    <property type="term" value="C:mRNA capping enzyme complex"/>
    <property type="evidence" value="ECO:0007669"/>
    <property type="project" value="UniProtKB-UniRule"/>
</dbReference>
<dbReference type="AlphaFoldDB" id="A0A1X2HDF0"/>
<dbReference type="InterPro" id="IPR037009">
    <property type="entry name" value="mRNA_triPase_Cet1_sf"/>
</dbReference>
<keyword evidence="5 8" id="KW-0378">Hydrolase</keyword>
<accession>A0A1X2HDF0</accession>
<comment type="catalytic activity">
    <reaction evidence="7">
        <text>a 5'-end triphospho-ribonucleoside in mRNA + H2O = a 5'-end diphospho-ribonucleoside in mRNA + phosphate + H(+)</text>
        <dbReference type="Rhea" id="RHEA:67004"/>
        <dbReference type="Rhea" id="RHEA-COMP:17164"/>
        <dbReference type="Rhea" id="RHEA-COMP:17165"/>
        <dbReference type="ChEBI" id="CHEBI:15377"/>
        <dbReference type="ChEBI" id="CHEBI:15378"/>
        <dbReference type="ChEBI" id="CHEBI:43474"/>
        <dbReference type="ChEBI" id="CHEBI:167616"/>
        <dbReference type="ChEBI" id="CHEBI:167618"/>
        <dbReference type="EC" id="3.6.1.74"/>
    </reaction>
    <physiologicalReaction direction="left-to-right" evidence="7">
        <dbReference type="Rhea" id="RHEA:67005"/>
    </physiologicalReaction>
</comment>
<evidence type="ECO:0000313" key="11">
    <source>
        <dbReference type="Proteomes" id="UP000242180"/>
    </source>
</evidence>
<evidence type="ECO:0000256" key="8">
    <source>
        <dbReference type="RuleBase" id="RU367053"/>
    </source>
</evidence>
<evidence type="ECO:0000256" key="4">
    <source>
        <dbReference type="ARBA" id="ARBA00022664"/>
    </source>
</evidence>
<comment type="function">
    <text evidence="8">First step of mRNA capping. Converts the 5'-triphosphate end of a nascent mRNA chain into a diphosphate end.</text>
</comment>
<sequence>MVREPSIFNMKAIDDVVRHVGDFIYQHCDKANVEIEAKFGIFIDKYTQQRFSLPACTETILTYEMERNTRFESNMPLEQHRHFNKMFNDLVSKSNASDHKGERIRYKHTRETDRFYAIQGTRNKWRVTTDQQTGAIVPNGIVEKVRVADLNVFSPKSPLDYRISINIEIPREKPTSEPVYERNKDRLSYKHGGFTFDLTQVKGAKDREPDVRHELELEVIDPTELAREKTKLERKEPSQYQAIIETMMNNIRLLSRKALKL</sequence>
<name>A0A1X2HDF0_SYNRA</name>
<keyword evidence="8" id="KW-0506">mRNA capping</keyword>
<evidence type="ECO:0000313" key="10">
    <source>
        <dbReference type="EMBL" id="ORY96798.1"/>
    </source>
</evidence>
<dbReference type="InterPro" id="IPR004206">
    <property type="entry name" value="mRNA_triPase_Cet1"/>
</dbReference>
<comment type="subcellular location">
    <subcellularLocation>
        <location evidence="2 8">Nucleus</location>
    </subcellularLocation>
</comment>
<dbReference type="PANTHER" id="PTHR28118:SF1">
    <property type="entry name" value="POLYNUCLEOTIDE 5'-TRIPHOSPHATASE CTL1-RELATED"/>
    <property type="match status" value="1"/>
</dbReference>
<evidence type="ECO:0000256" key="1">
    <source>
        <dbReference type="ARBA" id="ARBA00001946"/>
    </source>
</evidence>
<dbReference type="EMBL" id="MCGN01000005">
    <property type="protein sequence ID" value="ORY96798.1"/>
    <property type="molecule type" value="Genomic_DNA"/>
</dbReference>
<evidence type="ECO:0000256" key="5">
    <source>
        <dbReference type="ARBA" id="ARBA00022801"/>
    </source>
</evidence>
<evidence type="ECO:0000259" key="9">
    <source>
        <dbReference type="Pfam" id="PF02940"/>
    </source>
</evidence>
<dbReference type="GO" id="GO:0004651">
    <property type="term" value="F:polynucleotide 5'-phosphatase activity"/>
    <property type="evidence" value="ECO:0007669"/>
    <property type="project" value="UniProtKB-UniRule"/>
</dbReference>
<reference evidence="10 11" key="1">
    <citation type="submission" date="2016-07" db="EMBL/GenBank/DDBJ databases">
        <title>Pervasive Adenine N6-methylation of Active Genes in Fungi.</title>
        <authorList>
            <consortium name="DOE Joint Genome Institute"/>
            <person name="Mondo S.J."/>
            <person name="Dannebaum R.O."/>
            <person name="Kuo R.C."/>
            <person name="Labutti K."/>
            <person name="Haridas S."/>
            <person name="Kuo A."/>
            <person name="Salamov A."/>
            <person name="Ahrendt S.R."/>
            <person name="Lipzen A."/>
            <person name="Sullivan W."/>
            <person name="Andreopoulos W.B."/>
            <person name="Clum A."/>
            <person name="Lindquist E."/>
            <person name="Daum C."/>
            <person name="Ramamoorthy G.K."/>
            <person name="Gryganskyi A."/>
            <person name="Culley D."/>
            <person name="Magnuson J.K."/>
            <person name="James T.Y."/>
            <person name="O'Malley M.A."/>
            <person name="Stajich J.E."/>
            <person name="Spatafora J.W."/>
            <person name="Visel A."/>
            <person name="Grigoriev I.V."/>
        </authorList>
    </citation>
    <scope>NUCLEOTIDE SEQUENCE [LARGE SCALE GENOMIC DNA]</scope>
    <source>
        <strain evidence="10 11">NRRL 2496</strain>
    </source>
</reference>
<dbReference type="GO" id="GO:0006370">
    <property type="term" value="P:7-methylguanosine mRNA capping"/>
    <property type="evidence" value="ECO:0007669"/>
    <property type="project" value="UniProtKB-UniRule"/>
</dbReference>
<dbReference type="OrthoDB" id="272147at2759"/>
<proteinExistence type="inferred from homology"/>
<comment type="subunit">
    <text evidence="8">Heterodimer. The mRNA-capping enzyme is composed of two separate chains alpha and beta, respectively a mRNA guanylyltransferase and an mRNA 5'-triphosphate monophosphatase.</text>
</comment>
<comment type="caution">
    <text evidence="10">The sequence shown here is derived from an EMBL/GenBank/DDBJ whole genome shotgun (WGS) entry which is preliminary data.</text>
</comment>
<dbReference type="STRING" id="13706.A0A1X2HDF0"/>
<evidence type="ECO:0000256" key="7">
    <source>
        <dbReference type="ARBA" id="ARBA00047740"/>
    </source>
</evidence>
<dbReference type="GO" id="GO:0140818">
    <property type="term" value="F:mRNA 5'-triphosphate monophosphatase activity"/>
    <property type="evidence" value="ECO:0007669"/>
    <property type="project" value="UniProtKB-EC"/>
</dbReference>
<dbReference type="Gene3D" id="3.20.100.10">
    <property type="entry name" value="mRNA triphosphatase Cet1-like"/>
    <property type="match status" value="1"/>
</dbReference>
<dbReference type="InParanoid" id="A0A1X2HDF0"/>
<keyword evidence="11" id="KW-1185">Reference proteome</keyword>
<dbReference type="SUPFAM" id="SSF55154">
    <property type="entry name" value="CYTH-like phosphatases"/>
    <property type="match status" value="1"/>
</dbReference>
<comment type="cofactor">
    <cofactor evidence="1 8">
        <name>Mg(2+)</name>
        <dbReference type="ChEBI" id="CHEBI:18420"/>
    </cofactor>
</comment>
<keyword evidence="6 8" id="KW-0539">Nucleus</keyword>
<dbReference type="FunCoup" id="A0A1X2HDF0">
    <property type="interactions" value="46"/>
</dbReference>
<keyword evidence="4 8" id="KW-0507">mRNA processing</keyword>
<dbReference type="InterPro" id="IPR033469">
    <property type="entry name" value="CYTH-like_dom_sf"/>
</dbReference>
<comment type="similarity">
    <text evidence="3 8">Belongs to the fungal TPase family.</text>
</comment>
<protein>
    <recommendedName>
        <fullName evidence="8">mRNA-capping enzyme subunit beta</fullName>
        <ecNumber evidence="8">3.6.1.74</ecNumber>
    </recommendedName>
    <alternativeName>
        <fullName evidence="8">mRNA 5'-phosphatase</fullName>
    </alternativeName>
    <alternativeName>
        <fullName evidence="8">mRNA 5'-triphosphate monophosphatase</fullName>
    </alternativeName>
</protein>
<feature type="domain" description="mRNA triphosphatase Cet1-like" evidence="9">
    <location>
        <begin position="14"/>
        <end position="219"/>
    </location>
</feature>
<evidence type="ECO:0000256" key="3">
    <source>
        <dbReference type="ARBA" id="ARBA00006345"/>
    </source>
</evidence>
<evidence type="ECO:0000256" key="2">
    <source>
        <dbReference type="ARBA" id="ARBA00004123"/>
    </source>
</evidence>
<dbReference type="Pfam" id="PF02940">
    <property type="entry name" value="mRNA_triPase"/>
    <property type="match status" value="1"/>
</dbReference>
<dbReference type="PANTHER" id="PTHR28118">
    <property type="entry name" value="POLYNUCLEOTIDE 5'-TRIPHOSPHATASE-RELATED"/>
    <property type="match status" value="1"/>
</dbReference>